<proteinExistence type="inferred from homology"/>
<evidence type="ECO:0000256" key="3">
    <source>
        <dbReference type="ARBA" id="ARBA00022679"/>
    </source>
</evidence>
<dbReference type="PANTHER" id="PTHR12001:SF85">
    <property type="entry name" value="SHORT CHAIN ISOPRENYL DIPHOSPHATE SYNTHASE"/>
    <property type="match status" value="1"/>
</dbReference>
<dbReference type="PROSITE" id="PS00723">
    <property type="entry name" value="POLYPRENYL_SYNTHASE_1"/>
    <property type="match status" value="1"/>
</dbReference>
<gene>
    <name evidence="7" type="ORF">SAMN04487783_1307</name>
</gene>
<evidence type="ECO:0000256" key="4">
    <source>
        <dbReference type="ARBA" id="ARBA00022723"/>
    </source>
</evidence>
<evidence type="ECO:0000256" key="1">
    <source>
        <dbReference type="ARBA" id="ARBA00001946"/>
    </source>
</evidence>
<dbReference type="RefSeq" id="WP_092917044.1">
    <property type="nucleotide sequence ID" value="NZ_FOZN01000002.1"/>
</dbReference>
<evidence type="ECO:0000256" key="5">
    <source>
        <dbReference type="ARBA" id="ARBA00022842"/>
    </source>
</evidence>
<dbReference type="AlphaFoldDB" id="A0AA94KZG8"/>
<dbReference type="PROSITE" id="PS00444">
    <property type="entry name" value="POLYPRENYL_SYNTHASE_2"/>
    <property type="match status" value="1"/>
</dbReference>
<protein>
    <submittedName>
        <fullName evidence="7">Geranylgeranyl diphosphate synthase, type II</fullName>
    </submittedName>
</protein>
<dbReference type="InterPro" id="IPR008949">
    <property type="entry name" value="Isoprenoid_synthase_dom_sf"/>
</dbReference>
<evidence type="ECO:0000313" key="7">
    <source>
        <dbReference type="EMBL" id="SFS09745.1"/>
    </source>
</evidence>
<accession>A0AA94KZG8</accession>
<evidence type="ECO:0000256" key="6">
    <source>
        <dbReference type="RuleBase" id="RU004466"/>
    </source>
</evidence>
<sequence>MTAVGAPTLLDEVDRRVRALAAPRGAHPVQAAAAGAVAGGKLLRPRLVLLAAGEGADRAAVVEAAAAVELLHAALLVHDDVIDGDDERRGRPSVAFAATQTATAAGLAPVEASRLGLTTAIVAGDALLVRALAAIARLELPHPIRARIVDVVERAMVHAAEGEHDDVLLAGTAPEEDVIERVLEGKTADYSFRAPLEIGALLGGRSEQALAALGAIGLRLGVIYQLRDDVLGVFGDEAVTGKSALSDIRAGAPTLLSALASRDPAWQSVAAHYGDRAADVGAAARVRQVMRGSGALEAVERRIAQAVDAVRAMIAEAPVEQSARDGLAELLERCAERER</sequence>
<dbReference type="Proteomes" id="UP000198506">
    <property type="component" value="Unassembled WGS sequence"/>
</dbReference>
<dbReference type="Pfam" id="PF00348">
    <property type="entry name" value="polyprenyl_synt"/>
    <property type="match status" value="1"/>
</dbReference>
<dbReference type="SFLD" id="SFLDS00005">
    <property type="entry name" value="Isoprenoid_Synthase_Type_I"/>
    <property type="match status" value="1"/>
</dbReference>
<keyword evidence="3 6" id="KW-0808">Transferase</keyword>
<dbReference type="PANTHER" id="PTHR12001">
    <property type="entry name" value="GERANYLGERANYL PYROPHOSPHATE SYNTHASE"/>
    <property type="match status" value="1"/>
</dbReference>
<reference evidence="7 8" key="1">
    <citation type="submission" date="2016-10" db="EMBL/GenBank/DDBJ databases">
        <authorList>
            <person name="Varghese N."/>
            <person name="Submissions S."/>
        </authorList>
    </citation>
    <scope>NUCLEOTIDE SEQUENCE [LARGE SCALE GENOMIC DNA]</scope>
    <source>
        <strain evidence="7 8">IAM 15147</strain>
    </source>
</reference>
<comment type="similarity">
    <text evidence="2 6">Belongs to the FPP/GGPP synthase family.</text>
</comment>
<keyword evidence="4" id="KW-0479">Metal-binding</keyword>
<name>A0AA94KZG8_9MICO</name>
<keyword evidence="8" id="KW-1185">Reference proteome</keyword>
<dbReference type="InterPro" id="IPR033749">
    <property type="entry name" value="Polyprenyl_synt_CS"/>
</dbReference>
<dbReference type="GO" id="GO:0046872">
    <property type="term" value="F:metal ion binding"/>
    <property type="evidence" value="ECO:0007669"/>
    <property type="project" value="UniProtKB-KW"/>
</dbReference>
<dbReference type="SUPFAM" id="SSF48576">
    <property type="entry name" value="Terpenoid synthases"/>
    <property type="match status" value="1"/>
</dbReference>
<dbReference type="Gene3D" id="1.10.600.10">
    <property type="entry name" value="Farnesyl Diphosphate Synthase"/>
    <property type="match status" value="1"/>
</dbReference>
<dbReference type="InterPro" id="IPR000092">
    <property type="entry name" value="Polyprenyl_synt"/>
</dbReference>
<comment type="caution">
    <text evidence="7">The sequence shown here is derived from an EMBL/GenBank/DDBJ whole genome shotgun (WGS) entry which is preliminary data.</text>
</comment>
<evidence type="ECO:0000313" key="8">
    <source>
        <dbReference type="Proteomes" id="UP000198506"/>
    </source>
</evidence>
<dbReference type="GO" id="GO:0004659">
    <property type="term" value="F:prenyltransferase activity"/>
    <property type="evidence" value="ECO:0007669"/>
    <property type="project" value="InterPro"/>
</dbReference>
<comment type="cofactor">
    <cofactor evidence="1">
        <name>Mg(2+)</name>
        <dbReference type="ChEBI" id="CHEBI:18420"/>
    </cofactor>
</comment>
<evidence type="ECO:0000256" key="2">
    <source>
        <dbReference type="ARBA" id="ARBA00006706"/>
    </source>
</evidence>
<keyword evidence="5" id="KW-0460">Magnesium</keyword>
<dbReference type="EMBL" id="FOZN01000002">
    <property type="protein sequence ID" value="SFS09745.1"/>
    <property type="molecule type" value="Genomic_DNA"/>
</dbReference>
<dbReference type="GO" id="GO:0008299">
    <property type="term" value="P:isoprenoid biosynthetic process"/>
    <property type="evidence" value="ECO:0007669"/>
    <property type="project" value="InterPro"/>
</dbReference>
<organism evidence="7 8">
    <name type="scientific">Agrococcus baldri</name>
    <dbReference type="NCBI Taxonomy" id="153730"/>
    <lineage>
        <taxon>Bacteria</taxon>
        <taxon>Bacillati</taxon>
        <taxon>Actinomycetota</taxon>
        <taxon>Actinomycetes</taxon>
        <taxon>Micrococcales</taxon>
        <taxon>Microbacteriaceae</taxon>
        <taxon>Agrococcus</taxon>
    </lineage>
</organism>